<dbReference type="PANTHER" id="PTHR43808:SF32">
    <property type="entry name" value="ARGE_DAPE-RELATED DEACYLASE"/>
    <property type="match status" value="1"/>
</dbReference>
<sequence>MDVARVCSDLVRINTENPPGRTDVAVEYVADILESLGYLPRISRNPGGHWNVCAGPRDSELLFCGHLDVVPAGVDGWTHDPFSGVIEDGFVWGRGSTDMKGGCAAVLAALERVLDEPDEQSGSGKETGPGGLSMPDERSRSDKRSRCDELPISVAFVCDEENGRVDGVQYLLQEKAIIPCDCLVAEPTPCLNPSVGQKGLCRFQATFQGTPGHGSLYPFAGVNAIVKASSFIQRIMKVTEKEYAPEEMMSELIGNSEDAIAQIFPDADVARLLTRITCNPGVITGGEGTNIVAEECMVALDMRLPWGCSPDAVLAAVANDIFSPEICIESCAAPTCTSPDTALVQRLSAAIEGVYRKPARPILQWAASDARFLRAAGFRAAEYGPGEIHLLHAQNERVRVSQLEHAVEVYESLIRAYV</sequence>
<evidence type="ECO:0000259" key="6">
    <source>
        <dbReference type="Pfam" id="PF07687"/>
    </source>
</evidence>
<keyword evidence="8" id="KW-1185">Reference proteome</keyword>
<accession>A0A9Q4KSA4</accession>
<comment type="caution">
    <text evidence="7">The sequence shown here is derived from an EMBL/GenBank/DDBJ whole genome shotgun (WGS) entry which is preliminary data.</text>
</comment>
<dbReference type="GO" id="GO:0046872">
    <property type="term" value="F:metal ion binding"/>
    <property type="evidence" value="ECO:0007669"/>
    <property type="project" value="UniProtKB-KW"/>
</dbReference>
<evidence type="ECO:0000256" key="3">
    <source>
        <dbReference type="ARBA" id="ARBA00022801"/>
    </source>
</evidence>
<dbReference type="PANTHER" id="PTHR43808">
    <property type="entry name" value="ACETYLORNITHINE DEACETYLASE"/>
    <property type="match status" value="1"/>
</dbReference>
<evidence type="ECO:0000256" key="5">
    <source>
        <dbReference type="SAM" id="MobiDB-lite"/>
    </source>
</evidence>
<evidence type="ECO:0000313" key="7">
    <source>
        <dbReference type="EMBL" id="MDE4907268.1"/>
    </source>
</evidence>
<dbReference type="GO" id="GO:0016787">
    <property type="term" value="F:hydrolase activity"/>
    <property type="evidence" value="ECO:0007669"/>
    <property type="project" value="UniProtKB-KW"/>
</dbReference>
<dbReference type="Gene3D" id="1.10.150.900">
    <property type="match status" value="1"/>
</dbReference>
<evidence type="ECO:0000256" key="4">
    <source>
        <dbReference type="ARBA" id="ARBA00022833"/>
    </source>
</evidence>
<dbReference type="EMBL" id="JAKELO010000002">
    <property type="protein sequence ID" value="MDE4907268.1"/>
    <property type="molecule type" value="Genomic_DNA"/>
</dbReference>
<keyword evidence="2" id="KW-0479">Metal-binding</keyword>
<dbReference type="SUPFAM" id="SSF55031">
    <property type="entry name" value="Bacterial exopeptidase dimerisation domain"/>
    <property type="match status" value="1"/>
</dbReference>
<name>A0A9Q4KSA4_9EURY</name>
<evidence type="ECO:0000256" key="2">
    <source>
        <dbReference type="ARBA" id="ARBA00022723"/>
    </source>
</evidence>
<reference evidence="7" key="1">
    <citation type="submission" date="2022-01" db="EMBL/GenBank/DDBJ databases">
        <title>Draft genome of Methanogenium marinum DSM 15558.</title>
        <authorList>
            <person name="Chen S.-C."/>
            <person name="You Y.-T."/>
        </authorList>
    </citation>
    <scope>NUCLEOTIDE SEQUENCE</scope>
    <source>
        <strain evidence="7">DSM 15558</strain>
    </source>
</reference>
<dbReference type="AlphaFoldDB" id="A0A9Q4KSA4"/>
<proteinExistence type="predicted"/>
<evidence type="ECO:0000313" key="8">
    <source>
        <dbReference type="Proteomes" id="UP001143747"/>
    </source>
</evidence>
<dbReference type="Gene3D" id="3.30.70.360">
    <property type="match status" value="1"/>
</dbReference>
<comment type="cofactor">
    <cofactor evidence="1">
        <name>Zn(2+)</name>
        <dbReference type="ChEBI" id="CHEBI:29105"/>
    </cofactor>
</comment>
<dbReference type="InterPro" id="IPR036264">
    <property type="entry name" value="Bact_exopeptidase_dim_dom"/>
</dbReference>
<feature type="compositionally biased region" description="Basic and acidic residues" evidence="5">
    <location>
        <begin position="135"/>
        <end position="145"/>
    </location>
</feature>
<dbReference type="Gene3D" id="3.40.630.10">
    <property type="entry name" value="Zn peptidases"/>
    <property type="match status" value="1"/>
</dbReference>
<protein>
    <submittedName>
        <fullName evidence="7">M20/M25/M40 family metallo-hydrolase</fullName>
    </submittedName>
</protein>
<organism evidence="7 8">
    <name type="scientific">Methanogenium marinum</name>
    <dbReference type="NCBI Taxonomy" id="348610"/>
    <lineage>
        <taxon>Archaea</taxon>
        <taxon>Methanobacteriati</taxon>
        <taxon>Methanobacteriota</taxon>
        <taxon>Stenosarchaea group</taxon>
        <taxon>Methanomicrobia</taxon>
        <taxon>Methanomicrobiales</taxon>
        <taxon>Methanomicrobiaceae</taxon>
        <taxon>Methanogenium</taxon>
    </lineage>
</organism>
<dbReference type="InterPro" id="IPR001261">
    <property type="entry name" value="ArgE/DapE_CS"/>
</dbReference>
<dbReference type="RefSeq" id="WP_274923928.1">
    <property type="nucleotide sequence ID" value="NZ_JAKELO010000002.1"/>
</dbReference>
<dbReference type="Proteomes" id="UP001143747">
    <property type="component" value="Unassembled WGS sequence"/>
</dbReference>
<keyword evidence="4" id="KW-0862">Zinc</keyword>
<feature type="domain" description="Peptidase M20 dimerisation" evidence="6">
    <location>
        <begin position="195"/>
        <end position="319"/>
    </location>
</feature>
<dbReference type="PROSITE" id="PS00758">
    <property type="entry name" value="ARGE_DAPE_CPG2_1"/>
    <property type="match status" value="1"/>
</dbReference>
<dbReference type="Pfam" id="PF07687">
    <property type="entry name" value="M20_dimer"/>
    <property type="match status" value="1"/>
</dbReference>
<keyword evidence="3" id="KW-0378">Hydrolase</keyword>
<feature type="region of interest" description="Disordered" evidence="5">
    <location>
        <begin position="115"/>
        <end position="145"/>
    </location>
</feature>
<evidence type="ECO:0000256" key="1">
    <source>
        <dbReference type="ARBA" id="ARBA00001947"/>
    </source>
</evidence>
<dbReference type="InterPro" id="IPR002933">
    <property type="entry name" value="Peptidase_M20"/>
</dbReference>
<dbReference type="InterPro" id="IPR050072">
    <property type="entry name" value="Peptidase_M20A"/>
</dbReference>
<dbReference type="SUPFAM" id="SSF53187">
    <property type="entry name" value="Zn-dependent exopeptidases"/>
    <property type="match status" value="1"/>
</dbReference>
<dbReference type="InterPro" id="IPR011650">
    <property type="entry name" value="Peptidase_M20_dimer"/>
</dbReference>
<dbReference type="Pfam" id="PF01546">
    <property type="entry name" value="Peptidase_M20"/>
    <property type="match status" value="2"/>
</dbReference>
<gene>
    <name evidence="7" type="ORF">L0665_01325</name>
</gene>